<dbReference type="Gene3D" id="3.30.200.20">
    <property type="entry name" value="Phosphorylase Kinase, domain 1"/>
    <property type="match status" value="1"/>
</dbReference>
<dbReference type="Proteomes" id="UP000597507">
    <property type="component" value="Unassembled WGS sequence"/>
</dbReference>
<keyword evidence="3" id="KW-0547">Nucleotide-binding</keyword>
<dbReference type="RefSeq" id="WP_188900878.1">
    <property type="nucleotide sequence ID" value="NZ_BMKS01000007.1"/>
</dbReference>
<comment type="similarity">
    <text evidence="1">Belongs to the universal stress protein A family.</text>
</comment>
<dbReference type="InterPro" id="IPR008271">
    <property type="entry name" value="Ser/Thr_kinase_AS"/>
</dbReference>
<protein>
    <submittedName>
        <fullName evidence="7">Serine/threonine protein kinase</fullName>
    </submittedName>
</protein>
<proteinExistence type="inferred from homology"/>
<keyword evidence="4 7" id="KW-0418">Kinase</keyword>
<dbReference type="SUPFAM" id="SSF52402">
    <property type="entry name" value="Adenine nucleotide alpha hydrolases-like"/>
    <property type="match status" value="1"/>
</dbReference>
<dbReference type="Pfam" id="PF00582">
    <property type="entry name" value="Usp"/>
    <property type="match status" value="1"/>
</dbReference>
<dbReference type="PRINTS" id="PR01438">
    <property type="entry name" value="UNVRSLSTRESS"/>
</dbReference>
<comment type="caution">
    <text evidence="7">The sequence shown here is derived from an EMBL/GenBank/DDBJ whole genome shotgun (WGS) entry which is preliminary data.</text>
</comment>
<evidence type="ECO:0000259" key="6">
    <source>
        <dbReference type="PROSITE" id="PS50011"/>
    </source>
</evidence>
<dbReference type="GO" id="GO:0004674">
    <property type="term" value="F:protein serine/threonine kinase activity"/>
    <property type="evidence" value="ECO:0007669"/>
    <property type="project" value="UniProtKB-KW"/>
</dbReference>
<evidence type="ECO:0000256" key="3">
    <source>
        <dbReference type="ARBA" id="ARBA00022741"/>
    </source>
</evidence>
<dbReference type="SUPFAM" id="SSF56112">
    <property type="entry name" value="Protein kinase-like (PK-like)"/>
    <property type="match status" value="1"/>
</dbReference>
<evidence type="ECO:0000256" key="5">
    <source>
        <dbReference type="ARBA" id="ARBA00022840"/>
    </source>
</evidence>
<dbReference type="GO" id="GO:0005524">
    <property type="term" value="F:ATP binding"/>
    <property type="evidence" value="ECO:0007669"/>
    <property type="project" value="UniProtKB-KW"/>
</dbReference>
<dbReference type="InterPro" id="IPR006016">
    <property type="entry name" value="UspA"/>
</dbReference>
<keyword evidence="2" id="KW-0808">Transferase</keyword>
<dbReference type="Pfam" id="PF00069">
    <property type="entry name" value="Pkinase"/>
    <property type="match status" value="1"/>
</dbReference>
<dbReference type="Gene3D" id="3.40.50.620">
    <property type="entry name" value="HUPs"/>
    <property type="match status" value="1"/>
</dbReference>
<dbReference type="InterPro" id="IPR006015">
    <property type="entry name" value="Universal_stress_UspA"/>
</dbReference>
<name>A0A8J2ZC64_9PROT</name>
<keyword evidence="8" id="KW-1185">Reference proteome</keyword>
<dbReference type="SMART" id="SM00220">
    <property type="entry name" value="S_TKc"/>
    <property type="match status" value="1"/>
</dbReference>
<dbReference type="PANTHER" id="PTHR43289:SF34">
    <property type="entry name" value="SERINE_THREONINE-PROTEIN KINASE YBDM-RELATED"/>
    <property type="match status" value="1"/>
</dbReference>
<dbReference type="CDD" id="cd00293">
    <property type="entry name" value="USP-like"/>
    <property type="match status" value="1"/>
</dbReference>
<dbReference type="PROSITE" id="PS50011">
    <property type="entry name" value="PROTEIN_KINASE_DOM"/>
    <property type="match status" value="1"/>
</dbReference>
<reference evidence="7 8" key="1">
    <citation type="journal article" date="2014" name="Int. J. Syst. Evol. Microbiol.">
        <title>Complete genome sequence of Corynebacterium casei LMG S-19264T (=DSM 44701T), isolated from a smear-ripened cheese.</title>
        <authorList>
            <consortium name="US DOE Joint Genome Institute (JGI-PGF)"/>
            <person name="Walter F."/>
            <person name="Albersmeier A."/>
            <person name="Kalinowski J."/>
            <person name="Ruckert C."/>
        </authorList>
    </citation>
    <scope>NUCLEOTIDE SEQUENCE [LARGE SCALE GENOMIC DNA]</scope>
    <source>
        <strain evidence="7 8">CGMCC 1.16330</strain>
    </source>
</reference>
<dbReference type="InterPro" id="IPR000719">
    <property type="entry name" value="Prot_kinase_dom"/>
</dbReference>
<dbReference type="InterPro" id="IPR011009">
    <property type="entry name" value="Kinase-like_dom_sf"/>
</dbReference>
<evidence type="ECO:0000313" key="8">
    <source>
        <dbReference type="Proteomes" id="UP000597507"/>
    </source>
</evidence>
<dbReference type="PANTHER" id="PTHR43289">
    <property type="entry name" value="MITOGEN-ACTIVATED PROTEIN KINASE KINASE KINASE 20-RELATED"/>
    <property type="match status" value="1"/>
</dbReference>
<dbReference type="InterPro" id="IPR014729">
    <property type="entry name" value="Rossmann-like_a/b/a_fold"/>
</dbReference>
<accession>A0A8J2ZC64</accession>
<evidence type="ECO:0000256" key="2">
    <source>
        <dbReference type="ARBA" id="ARBA00022679"/>
    </source>
</evidence>
<gene>
    <name evidence="7" type="ORF">GCM10010964_26110</name>
</gene>
<evidence type="ECO:0000256" key="4">
    <source>
        <dbReference type="ARBA" id="ARBA00022777"/>
    </source>
</evidence>
<dbReference type="EMBL" id="BMKS01000007">
    <property type="protein sequence ID" value="GGG37058.1"/>
    <property type="molecule type" value="Genomic_DNA"/>
</dbReference>
<dbReference type="CDD" id="cd14014">
    <property type="entry name" value="STKc_PknB_like"/>
    <property type="match status" value="1"/>
</dbReference>
<organism evidence="7 8">
    <name type="scientific">Caldovatus sediminis</name>
    <dbReference type="NCBI Taxonomy" id="2041189"/>
    <lineage>
        <taxon>Bacteria</taxon>
        <taxon>Pseudomonadati</taxon>
        <taxon>Pseudomonadota</taxon>
        <taxon>Alphaproteobacteria</taxon>
        <taxon>Acetobacterales</taxon>
        <taxon>Roseomonadaceae</taxon>
        <taxon>Caldovatus</taxon>
    </lineage>
</organism>
<dbReference type="AlphaFoldDB" id="A0A8J2ZC64"/>
<feature type="domain" description="Protein kinase" evidence="6">
    <location>
        <begin position="16"/>
        <end position="280"/>
    </location>
</feature>
<evidence type="ECO:0000313" key="7">
    <source>
        <dbReference type="EMBL" id="GGG37058.1"/>
    </source>
</evidence>
<dbReference type="Gene3D" id="1.10.510.10">
    <property type="entry name" value="Transferase(Phosphotransferase) domain 1"/>
    <property type="match status" value="1"/>
</dbReference>
<keyword evidence="7" id="KW-0723">Serine/threonine-protein kinase</keyword>
<keyword evidence="5" id="KW-0067">ATP-binding</keyword>
<sequence>MPGRPRVVAGATIDGFTIGAQIHAGGMATLWEATHPDHPGRPLLMKVPRLREGEDPAAIVGFEMEQMILPRLSGPHVPRFVAAAGFERQPYLVMERILGTSLAARLPSLPLAAEEVAAIGARVAEALDSLHRQAVVHLDVKPSNILFRRGTGEAVLVDFGLARHRLLPDLLEEEFRLPYGSAPYMAPEQAMGVRGEPRSDLFALGAVLYQLKTGMLPFGEPQGLKAVRRRIWRDPLPPRALRPTCPPWLQEIILRCLEVDPARRHPTAAQLAFDLRHPDQVALSPRAEKRGRDGWTAVLRRRFDPKARPVFRRPAEEADAVHAPIVAVAVDVAEQSAAMAQVLRAGLGPIMASLPGARVACINVLDLRRAAPEEGENRHVQRLVALRHWAAPLGLPEGRITYHVLEAADPAQALIEYATANRVDHIVMGARADSLRRRLLGSVSAGVAAHAPCTVTVVRPRGVNAGGAEPGRA</sequence>
<evidence type="ECO:0000256" key="1">
    <source>
        <dbReference type="ARBA" id="ARBA00008791"/>
    </source>
</evidence>
<dbReference type="PROSITE" id="PS00108">
    <property type="entry name" value="PROTEIN_KINASE_ST"/>
    <property type="match status" value="1"/>
</dbReference>